<protein>
    <submittedName>
        <fullName evidence="2">DUF2189 domain-containing protein</fullName>
    </submittedName>
</protein>
<feature type="transmembrane region" description="Helical" evidence="1">
    <location>
        <begin position="43"/>
        <end position="63"/>
    </location>
</feature>
<proteinExistence type="predicted"/>
<comment type="caution">
    <text evidence="2">The sequence shown here is derived from an EMBL/GenBank/DDBJ whole genome shotgun (WGS) entry which is preliminary data.</text>
</comment>
<evidence type="ECO:0000313" key="2">
    <source>
        <dbReference type="EMBL" id="MVO78355.1"/>
    </source>
</evidence>
<dbReference type="RefSeq" id="WP_157027310.1">
    <property type="nucleotide sequence ID" value="NZ_WQMS01000013.1"/>
</dbReference>
<evidence type="ECO:0000313" key="3">
    <source>
        <dbReference type="Proteomes" id="UP000441389"/>
    </source>
</evidence>
<feature type="transmembrane region" description="Helical" evidence="1">
    <location>
        <begin position="164"/>
        <end position="188"/>
    </location>
</feature>
<keyword evidence="1" id="KW-1133">Transmembrane helix</keyword>
<organism evidence="2 3">
    <name type="scientific">Sphingomonas horti</name>
    <dbReference type="NCBI Taxonomy" id="2682842"/>
    <lineage>
        <taxon>Bacteria</taxon>
        <taxon>Pseudomonadati</taxon>
        <taxon>Pseudomonadota</taxon>
        <taxon>Alphaproteobacteria</taxon>
        <taxon>Sphingomonadales</taxon>
        <taxon>Sphingomonadaceae</taxon>
        <taxon>Sphingomonas</taxon>
    </lineage>
</organism>
<dbReference type="Proteomes" id="UP000441389">
    <property type="component" value="Unassembled WGS sequence"/>
</dbReference>
<gene>
    <name evidence="2" type="ORF">GON01_10475</name>
</gene>
<dbReference type="InterPro" id="IPR018692">
    <property type="entry name" value="DUF2189"/>
</dbReference>
<name>A0A6I4J1R4_9SPHN</name>
<feature type="transmembrane region" description="Helical" evidence="1">
    <location>
        <begin position="69"/>
        <end position="89"/>
    </location>
</feature>
<feature type="transmembrane region" description="Helical" evidence="1">
    <location>
        <begin position="118"/>
        <end position="144"/>
    </location>
</feature>
<sequence length="261" mass="27774">MAIAQPAGQVAAPGYDVRKISGAEIRESLSQGWDDFLSKRGDLIFVGILYPLIGLFAAVVAFQGPWLPLFVPVAAGVSLLGPVAAIGFYELARRRESGLESDWSHFFDVSKRPAWESILGIAALLVIVFALWVAAAGALYTALIGPAPESVRGFLRTVFTTREGWTLILVGNLVGLCFAALVLTISVVSMPMLVDKDVDARTAIDTSVKAVMANKGAMIGWGLIVAALLVIGSIPAFIGLAVVLPVLGYATWHLYTHLVVR</sequence>
<keyword evidence="1" id="KW-0812">Transmembrane</keyword>
<keyword evidence="3" id="KW-1185">Reference proteome</keyword>
<feature type="transmembrane region" description="Helical" evidence="1">
    <location>
        <begin position="219"/>
        <end position="252"/>
    </location>
</feature>
<dbReference type="AlphaFoldDB" id="A0A6I4J1R4"/>
<accession>A0A6I4J1R4</accession>
<keyword evidence="1" id="KW-0472">Membrane</keyword>
<dbReference type="Pfam" id="PF09955">
    <property type="entry name" value="DUF2189"/>
    <property type="match status" value="1"/>
</dbReference>
<evidence type="ECO:0000256" key="1">
    <source>
        <dbReference type="SAM" id="Phobius"/>
    </source>
</evidence>
<reference evidence="2 3" key="1">
    <citation type="submission" date="2019-12" db="EMBL/GenBank/DDBJ databases">
        <authorList>
            <person name="Huq M.A."/>
        </authorList>
    </citation>
    <scope>NUCLEOTIDE SEQUENCE [LARGE SCALE GENOMIC DNA]</scope>
    <source>
        <strain evidence="2 3">MAH-20</strain>
    </source>
</reference>
<dbReference type="EMBL" id="WQMS01000013">
    <property type="protein sequence ID" value="MVO78355.1"/>
    <property type="molecule type" value="Genomic_DNA"/>
</dbReference>